<sequence>MVDVHVICKQVIAPDSWLALQLCIAFNLTKTGTDSAHALDSLKVAELNDILRSCGLHQGTGKAHKIAALSEFISTSCDLAQRRYSETNKNKAKSASEIYKSFVPREVISIDIGFRNLAFVHISRDGTVLDWRRVELLKEAVFEPWVLSSVVAKFVQNVLPMRTSALCTYIIEHQRFRSQGSAAVTDSVMVNNLVEALLYANLQHAGAHVEPINPALVSAHWGFIDSRKSPTSPSVDEGGAETSNKDQIIEAIIRMDTALQSQRLITRTQLSLIKQALQQKQTTRRTPATRGASSLDRSNLEKRDKKGLGVTRDLKRRLVKKERTIAMVQEWILSSLASGTSADIPEPLKSDIRSCLDAYGITESPLGSDCQLKFSMQMAEMLCMESKRDDLCDCVIQGVAWYRWQHYITSVLAKYAPTAGSCQKSVDS</sequence>
<dbReference type="PANTHER" id="PTHR28072">
    <property type="entry name" value="CRUCIFORM CUTTING ENDONUCLEASE 1, MITOCHONDRIAL-RELATED"/>
    <property type="match status" value="1"/>
</dbReference>
<dbReference type="SUPFAM" id="SSF53098">
    <property type="entry name" value="Ribonuclease H-like"/>
    <property type="match status" value="2"/>
</dbReference>
<feature type="region of interest" description="Disordered" evidence="1">
    <location>
        <begin position="277"/>
        <end position="302"/>
    </location>
</feature>
<organism evidence="3 4">
    <name type="scientific">Coemansia erecta</name>
    <dbReference type="NCBI Taxonomy" id="147472"/>
    <lineage>
        <taxon>Eukaryota</taxon>
        <taxon>Fungi</taxon>
        <taxon>Fungi incertae sedis</taxon>
        <taxon>Zoopagomycota</taxon>
        <taxon>Kickxellomycotina</taxon>
        <taxon>Kickxellomycetes</taxon>
        <taxon>Kickxellales</taxon>
        <taxon>Kickxellaceae</taxon>
        <taxon>Coemansia</taxon>
    </lineage>
</organism>
<gene>
    <name evidence="3" type="ORF">LPJ53_004071</name>
</gene>
<dbReference type="GO" id="GO:0070336">
    <property type="term" value="F:flap-structured DNA binding"/>
    <property type="evidence" value="ECO:0007669"/>
    <property type="project" value="TreeGrafter"/>
</dbReference>
<dbReference type="InterPro" id="IPR012337">
    <property type="entry name" value="RNaseH-like_sf"/>
</dbReference>
<dbReference type="Pfam" id="PF09159">
    <property type="entry name" value="Ydc2-catalyt"/>
    <property type="match status" value="1"/>
</dbReference>
<dbReference type="EMBL" id="JANBOJ010000174">
    <property type="protein sequence ID" value="KAJ1721409.1"/>
    <property type="molecule type" value="Genomic_DNA"/>
</dbReference>
<dbReference type="Gene3D" id="3.30.420.10">
    <property type="entry name" value="Ribonuclease H-like superfamily/Ribonuclease H"/>
    <property type="match status" value="1"/>
</dbReference>
<dbReference type="InterPro" id="IPR015242">
    <property type="entry name" value="Ydc2_cat"/>
</dbReference>
<dbReference type="PANTHER" id="PTHR28072:SF1">
    <property type="entry name" value="CRUCIFORM CUTTING ENDONUCLEASE 1, MITOCHONDRIAL-RELATED"/>
    <property type="match status" value="1"/>
</dbReference>
<accession>A0A9W7XV25</accession>
<feature type="domain" description="Mitochondrial resolvase Ydc2 catalytic" evidence="2">
    <location>
        <begin position="107"/>
        <end position="406"/>
    </location>
</feature>
<dbReference type="InterPro" id="IPR036397">
    <property type="entry name" value="RNaseH_sf"/>
</dbReference>
<dbReference type="GO" id="GO:0005739">
    <property type="term" value="C:mitochondrion"/>
    <property type="evidence" value="ECO:0007669"/>
    <property type="project" value="TreeGrafter"/>
</dbReference>
<protein>
    <recommendedName>
        <fullName evidence="2">Mitochondrial resolvase Ydc2 catalytic domain-containing protein</fullName>
    </recommendedName>
</protein>
<dbReference type="GO" id="GO:0004520">
    <property type="term" value="F:DNA endonuclease activity"/>
    <property type="evidence" value="ECO:0007669"/>
    <property type="project" value="TreeGrafter"/>
</dbReference>
<dbReference type="InterPro" id="IPR039197">
    <property type="entry name" value="Mrs1/Cce1"/>
</dbReference>
<evidence type="ECO:0000313" key="4">
    <source>
        <dbReference type="Proteomes" id="UP001149813"/>
    </source>
</evidence>
<name>A0A9W7XV25_9FUNG</name>
<dbReference type="GO" id="GO:0000402">
    <property type="term" value="F:crossed form four-way junction DNA binding"/>
    <property type="evidence" value="ECO:0007669"/>
    <property type="project" value="TreeGrafter"/>
</dbReference>
<evidence type="ECO:0000259" key="2">
    <source>
        <dbReference type="Pfam" id="PF09159"/>
    </source>
</evidence>
<dbReference type="Proteomes" id="UP001149813">
    <property type="component" value="Unassembled WGS sequence"/>
</dbReference>
<evidence type="ECO:0000256" key="1">
    <source>
        <dbReference type="SAM" id="MobiDB-lite"/>
    </source>
</evidence>
<dbReference type="OrthoDB" id="5552842at2759"/>
<comment type="caution">
    <text evidence="3">The sequence shown here is derived from an EMBL/GenBank/DDBJ whole genome shotgun (WGS) entry which is preliminary data.</text>
</comment>
<reference evidence="3" key="1">
    <citation type="submission" date="2022-07" db="EMBL/GenBank/DDBJ databases">
        <title>Phylogenomic reconstructions and comparative analyses of Kickxellomycotina fungi.</title>
        <authorList>
            <person name="Reynolds N.K."/>
            <person name="Stajich J.E."/>
            <person name="Barry K."/>
            <person name="Grigoriev I.V."/>
            <person name="Crous P."/>
            <person name="Smith M.E."/>
        </authorList>
    </citation>
    <scope>NUCLEOTIDE SEQUENCE</scope>
    <source>
        <strain evidence="3">NBRC 32514</strain>
    </source>
</reference>
<dbReference type="AlphaFoldDB" id="A0A9W7XV25"/>
<dbReference type="GO" id="GO:0000403">
    <property type="term" value="F:Y-form DNA binding"/>
    <property type="evidence" value="ECO:0007669"/>
    <property type="project" value="TreeGrafter"/>
</dbReference>
<keyword evidence="4" id="KW-1185">Reference proteome</keyword>
<proteinExistence type="predicted"/>
<evidence type="ECO:0000313" key="3">
    <source>
        <dbReference type="EMBL" id="KAJ1721409.1"/>
    </source>
</evidence>
<feature type="compositionally biased region" description="Polar residues" evidence="1">
    <location>
        <begin position="277"/>
        <end position="297"/>
    </location>
</feature>